<evidence type="ECO:0000256" key="2">
    <source>
        <dbReference type="SAM" id="SignalP"/>
    </source>
</evidence>
<proteinExistence type="predicted"/>
<protein>
    <submittedName>
        <fullName evidence="3">Uncharacterized protein</fullName>
    </submittedName>
</protein>
<sequence>MNTKTLLSALIVGLFAASAAQATVLDKPGYGGSCPDDSFHPPKPAPSYEYCFKAKPVKNHGSWDQWGKLKPKEEAKSDKVKVNGKWFELGDLHLICVEPAAPVVTPPPAGGDDCKPYDKRPSCKKDW</sequence>
<gene>
    <name evidence="3" type="ORF">CRENPOLYSF2_1450007</name>
</gene>
<feature type="chain" id="PRO_5012639160" evidence="2">
    <location>
        <begin position="23"/>
        <end position="127"/>
    </location>
</feature>
<dbReference type="AlphaFoldDB" id="A0A1R4H1C8"/>
<evidence type="ECO:0000256" key="1">
    <source>
        <dbReference type="SAM" id="MobiDB-lite"/>
    </source>
</evidence>
<dbReference type="Proteomes" id="UP000195442">
    <property type="component" value="Unassembled WGS sequence"/>
</dbReference>
<dbReference type="RefSeq" id="WP_087145936.1">
    <property type="nucleotide sequence ID" value="NZ_FUKJ01000052.1"/>
</dbReference>
<evidence type="ECO:0000313" key="3">
    <source>
        <dbReference type="EMBL" id="SJM90067.1"/>
    </source>
</evidence>
<feature type="signal peptide" evidence="2">
    <location>
        <begin position="1"/>
        <end position="22"/>
    </location>
</feature>
<organism evidence="3 4">
    <name type="scientific">Crenothrix polyspora</name>
    <dbReference type="NCBI Taxonomy" id="360316"/>
    <lineage>
        <taxon>Bacteria</taxon>
        <taxon>Pseudomonadati</taxon>
        <taxon>Pseudomonadota</taxon>
        <taxon>Gammaproteobacteria</taxon>
        <taxon>Methylococcales</taxon>
        <taxon>Crenotrichaceae</taxon>
        <taxon>Crenothrix</taxon>
    </lineage>
</organism>
<reference evidence="4" key="1">
    <citation type="submission" date="2017-02" db="EMBL/GenBank/DDBJ databases">
        <authorList>
            <person name="Daims H."/>
        </authorList>
    </citation>
    <scope>NUCLEOTIDE SEQUENCE [LARGE SCALE GENOMIC DNA]</scope>
</reference>
<dbReference type="EMBL" id="FUKJ01000052">
    <property type="protein sequence ID" value="SJM90067.1"/>
    <property type="molecule type" value="Genomic_DNA"/>
</dbReference>
<feature type="compositionally biased region" description="Basic and acidic residues" evidence="1">
    <location>
        <begin position="112"/>
        <end position="127"/>
    </location>
</feature>
<evidence type="ECO:0000313" key="4">
    <source>
        <dbReference type="Proteomes" id="UP000195442"/>
    </source>
</evidence>
<name>A0A1R4H1C8_9GAMM</name>
<keyword evidence="4" id="KW-1185">Reference proteome</keyword>
<keyword evidence="2" id="KW-0732">Signal</keyword>
<accession>A0A1R4H1C8</accession>
<feature type="region of interest" description="Disordered" evidence="1">
    <location>
        <begin position="103"/>
        <end position="127"/>
    </location>
</feature>